<evidence type="ECO:0000256" key="1">
    <source>
        <dbReference type="SAM" id="MobiDB-lite"/>
    </source>
</evidence>
<dbReference type="GO" id="GO:1990071">
    <property type="term" value="C:TRAPPII protein complex"/>
    <property type="evidence" value="ECO:0007669"/>
    <property type="project" value="InterPro"/>
</dbReference>
<reference evidence="3" key="1">
    <citation type="submission" date="2020-01" db="EMBL/GenBank/DDBJ databases">
        <authorList>
            <consortium name="DOE Joint Genome Institute"/>
            <person name="Haridas S."/>
            <person name="Albert R."/>
            <person name="Binder M."/>
            <person name="Bloem J."/>
            <person name="Labutti K."/>
            <person name="Salamov A."/>
            <person name="Andreopoulos B."/>
            <person name="Baker S.E."/>
            <person name="Barry K."/>
            <person name="Bills G."/>
            <person name="Bluhm B.H."/>
            <person name="Cannon C."/>
            <person name="Castanera R."/>
            <person name="Culley D.E."/>
            <person name="Daum C."/>
            <person name="Ezra D."/>
            <person name="Gonzalez J.B."/>
            <person name="Henrissat B."/>
            <person name="Kuo A."/>
            <person name="Liang C."/>
            <person name="Lipzen A."/>
            <person name="Lutzoni F."/>
            <person name="Magnuson J."/>
            <person name="Mondo S."/>
            <person name="Nolan M."/>
            <person name="Ohm R."/>
            <person name="Pangilinan J."/>
            <person name="Park H.-J."/>
            <person name="Ramirez L."/>
            <person name="Alfaro M."/>
            <person name="Sun H."/>
            <person name="Tritt A."/>
            <person name="Yoshinaga Y."/>
            <person name="Zwiers L.-H."/>
            <person name="Turgeon B.G."/>
            <person name="Goodwin S.B."/>
            <person name="Spatafora J.W."/>
            <person name="Crous P.W."/>
            <person name="Grigoriev I.V."/>
        </authorList>
    </citation>
    <scope>NUCLEOTIDE SEQUENCE</scope>
    <source>
        <strain evidence="3">P77</strain>
    </source>
</reference>
<dbReference type="GO" id="GO:0006891">
    <property type="term" value="P:intra-Golgi vesicle-mediated transport"/>
    <property type="evidence" value="ECO:0007669"/>
    <property type="project" value="InterPro"/>
</dbReference>
<dbReference type="OrthoDB" id="5345392at2759"/>
<dbReference type="Pfam" id="PF12735">
    <property type="entry name" value="IgD3_Trs65"/>
    <property type="match status" value="1"/>
</dbReference>
<accession>A0A6A5KQ22</accession>
<organism evidence="3 4">
    <name type="scientific">Decorospora gaudefroyi</name>
    <dbReference type="NCBI Taxonomy" id="184978"/>
    <lineage>
        <taxon>Eukaryota</taxon>
        <taxon>Fungi</taxon>
        <taxon>Dikarya</taxon>
        <taxon>Ascomycota</taxon>
        <taxon>Pezizomycotina</taxon>
        <taxon>Dothideomycetes</taxon>
        <taxon>Pleosporomycetidae</taxon>
        <taxon>Pleosporales</taxon>
        <taxon>Pleosporineae</taxon>
        <taxon>Pleosporaceae</taxon>
        <taxon>Decorospora</taxon>
    </lineage>
</organism>
<evidence type="ECO:0000259" key="2">
    <source>
        <dbReference type="Pfam" id="PF12735"/>
    </source>
</evidence>
<name>A0A6A5KQ22_9PLEO</name>
<dbReference type="PANTHER" id="PTHR28159:SF1">
    <property type="entry name" value="TRAFFICKING PROTEIN PARTICLE COMPLEX II-SPECIFIC SUBUNIT 65"/>
    <property type="match status" value="1"/>
</dbReference>
<feature type="domain" description="Trafficking protein particle complex II-specific subunit 65 IgD3" evidence="2">
    <location>
        <begin position="397"/>
        <end position="568"/>
    </location>
</feature>
<feature type="region of interest" description="Disordered" evidence="1">
    <location>
        <begin position="383"/>
        <end position="404"/>
    </location>
</feature>
<keyword evidence="4" id="KW-1185">Reference proteome</keyword>
<dbReference type="PANTHER" id="PTHR28159">
    <property type="entry name" value="TRAFFICKING PROTEIN PARTICLE COMPLEX II-SPECIFIC SUBUNIT 65"/>
    <property type="match status" value="1"/>
</dbReference>
<dbReference type="InterPro" id="IPR024662">
    <property type="entry name" value="Trs65"/>
</dbReference>
<dbReference type="AlphaFoldDB" id="A0A6A5KQ22"/>
<protein>
    <recommendedName>
        <fullName evidence="2">Trafficking protein particle complex II-specific subunit 65 IgD3 domain-containing protein</fullName>
    </recommendedName>
</protein>
<feature type="compositionally biased region" description="Polar residues" evidence="1">
    <location>
        <begin position="383"/>
        <end position="396"/>
    </location>
</feature>
<gene>
    <name evidence="3" type="ORF">BDW02DRAFT_491843</name>
</gene>
<evidence type="ECO:0000313" key="3">
    <source>
        <dbReference type="EMBL" id="KAF1837196.1"/>
    </source>
</evidence>
<dbReference type="EMBL" id="ML975264">
    <property type="protein sequence ID" value="KAF1837196.1"/>
    <property type="molecule type" value="Genomic_DNA"/>
</dbReference>
<dbReference type="InterPro" id="IPR055420">
    <property type="entry name" value="IgD3_Trs65"/>
</dbReference>
<sequence>MAASSEAQARASVEFVESSVLEAVVPSSDIDIEAELGSWDGPTEDGGSILPFLSQRHVLLLDELLAAYIVFRTPSLDDDILKSYLARLLVNVEAFAFSTSPPPEQEPKDVPPKELIHSSTINHTDEPTVVNHGEGDDAYTYVIWKVDIFIARPQGRFHKPGVYFQPTASFKPAERPKKGALEDEYLPSRAPTALNLLQSFETDPALTGIHPRLSAMRISKVTPSAPVAREMARPIRNGQRPVFRVLPALAWRIRYSRTQASLSDLSLMASLDLEVAQFSTYDVRIKNVGLTLHGGNVKALNDEQDAAAVHRPGDQLTYLYKIKPDLAPDGTPSLGSKGHCLTLTIEANVSISAQCRPNVGIEWRTPVDFVSEQAASLMKAAHRSSSSAIQSTNTHNPDALPAHDTQIKPGPEATQDDINITLTVSGPPQVRVGEIFTWDVFIVNRSQKTRRLAILVIAKRKRDFERHQSHPSTSSAGGLRSEKELLTTAVVDENIVYAKQKSARTETSELICLTTDIRLGQLSPGSCYTADLRFLALSAGVLFVESIRVIDLNTNEAVDIRDLPSIVAVESERLQ</sequence>
<proteinExistence type="predicted"/>
<dbReference type="Proteomes" id="UP000800040">
    <property type="component" value="Unassembled WGS sequence"/>
</dbReference>
<dbReference type="GO" id="GO:0005802">
    <property type="term" value="C:trans-Golgi network"/>
    <property type="evidence" value="ECO:0007669"/>
    <property type="project" value="TreeGrafter"/>
</dbReference>
<evidence type="ECO:0000313" key="4">
    <source>
        <dbReference type="Proteomes" id="UP000800040"/>
    </source>
</evidence>